<feature type="compositionally biased region" description="Acidic residues" evidence="2">
    <location>
        <begin position="199"/>
        <end position="217"/>
    </location>
</feature>
<feature type="region of interest" description="Disordered" evidence="2">
    <location>
        <begin position="532"/>
        <end position="551"/>
    </location>
</feature>
<dbReference type="EMBL" id="GBXI01009365">
    <property type="protein sequence ID" value="JAD04927.1"/>
    <property type="molecule type" value="Transcribed_RNA"/>
</dbReference>
<dbReference type="Pfam" id="PF07776">
    <property type="entry name" value="zf-AD"/>
    <property type="match status" value="1"/>
</dbReference>
<dbReference type="GO" id="GO:0008270">
    <property type="term" value="F:zinc ion binding"/>
    <property type="evidence" value="ECO:0007669"/>
    <property type="project" value="UniProtKB-UniRule"/>
</dbReference>
<feature type="region of interest" description="Disordered" evidence="2">
    <location>
        <begin position="487"/>
        <end position="519"/>
    </location>
</feature>
<evidence type="ECO:0000259" key="3">
    <source>
        <dbReference type="PROSITE" id="PS51915"/>
    </source>
</evidence>
<feature type="binding site" evidence="1">
    <location>
        <position position="67"/>
    </location>
    <ligand>
        <name>Zn(2+)</name>
        <dbReference type="ChEBI" id="CHEBI:29105"/>
    </ligand>
</feature>
<evidence type="ECO:0000256" key="2">
    <source>
        <dbReference type="SAM" id="MobiDB-lite"/>
    </source>
</evidence>
<reference evidence="4" key="2">
    <citation type="journal article" date="2015" name="Gigascience">
        <title>Reconstructing a comprehensive transcriptome assembly of a white-pupal translocated strain of the pest fruit fly Bactrocera cucurbitae.</title>
        <authorList>
            <person name="Sim S.B."/>
            <person name="Calla B."/>
            <person name="Hall B."/>
            <person name="DeRego T."/>
            <person name="Geib S.M."/>
        </authorList>
    </citation>
    <scope>NUCLEOTIDE SEQUENCE</scope>
</reference>
<evidence type="ECO:0000313" key="4">
    <source>
        <dbReference type="EMBL" id="JAD04927.1"/>
    </source>
</evidence>
<sequence length="669" mass="74946">MSSWNNICRVCTSPAEYELFEKIPAYLHASSNDFLHWQKPINVLLEETTGLKCVENDGLPKKICALCISYLKHAVFFRDQCINNSLSLKAIDLLRQKKQKNKQNVDKDSILITAQQLNFTNEHQVDTNLLNNACSQDQDKVCKQLLNNTVQTTTPSPQNIEQQMRYLNLLFNKDKNTGLHTYKRKNDGIKLGLGKVEGGGDDPYAEEDLETESSSDEIEAGAMPQNEDIFSYSETNFQEDDIMNLDELGAAITINIPESCKERKCRACFRRFMFEDSHNEHMSTCIEYKFLTYIEELNKLLYIRRNKAVSPHEFVRRMIFAIRKTCEWLKQANCGDMLLPDMVQNGNGAEDKSRKPLEVECKSAAATSGEQKQPKRSNVKIFSNDKLRKPFELPKQEKMTDLPNTSHSNVLEKTTKITESSIDNILSNTQKTLRTATPTPITKSNNILYEIERSQSRGSSVCPNIDLETKAVAKKPIAVITAAKNTTTNTTSTTATGSRPLNSGTSNAGGGGGGDMPRDTAERLTFLQKLQRAANQTPTTANSKHTTPATPMINVRKDLTTATLFSGSEQNTASPATATPKTIPTTNTPLHRNLSFSARCNPCNLLFETLAALEVHNAMYHNHMPIMFTRTTTANTQQDDAEREAERRRIIALFEDDDDDDEEAETGGV</sequence>
<feature type="region of interest" description="Disordered" evidence="2">
    <location>
        <begin position="197"/>
        <end position="217"/>
    </location>
</feature>
<feature type="compositionally biased region" description="Low complexity" evidence="2">
    <location>
        <begin position="487"/>
        <end position="496"/>
    </location>
</feature>
<feature type="region of interest" description="Disordered" evidence="2">
    <location>
        <begin position="566"/>
        <end position="587"/>
    </location>
</feature>
<accession>A0A0A1X1F9</accession>
<keyword evidence="1" id="KW-0862">Zinc</keyword>
<feature type="binding site" evidence="1">
    <location>
        <position position="64"/>
    </location>
    <ligand>
        <name>Zn(2+)</name>
        <dbReference type="ChEBI" id="CHEBI:29105"/>
    </ligand>
</feature>
<keyword evidence="1" id="KW-0479">Metal-binding</keyword>
<organism evidence="4">
    <name type="scientific">Zeugodacus cucurbitae</name>
    <name type="common">Melon fruit fly</name>
    <name type="synonym">Bactrocera cucurbitae</name>
    <dbReference type="NCBI Taxonomy" id="28588"/>
    <lineage>
        <taxon>Eukaryota</taxon>
        <taxon>Metazoa</taxon>
        <taxon>Ecdysozoa</taxon>
        <taxon>Arthropoda</taxon>
        <taxon>Hexapoda</taxon>
        <taxon>Insecta</taxon>
        <taxon>Pterygota</taxon>
        <taxon>Neoptera</taxon>
        <taxon>Endopterygota</taxon>
        <taxon>Diptera</taxon>
        <taxon>Brachycera</taxon>
        <taxon>Muscomorpha</taxon>
        <taxon>Tephritoidea</taxon>
        <taxon>Tephritidae</taxon>
        <taxon>Zeugodacus</taxon>
        <taxon>Zeugodacus</taxon>
    </lineage>
</organism>
<dbReference type="InterPro" id="IPR012934">
    <property type="entry name" value="Znf_AD"/>
</dbReference>
<feature type="compositionally biased region" description="Polar residues" evidence="2">
    <location>
        <begin position="533"/>
        <end position="549"/>
    </location>
</feature>
<dbReference type="AlphaFoldDB" id="A0A0A1X1F9"/>
<feature type="compositionally biased region" description="Polar residues" evidence="2">
    <location>
        <begin position="497"/>
        <end position="506"/>
    </location>
</feature>
<reference evidence="4" key="1">
    <citation type="submission" date="2014-11" db="EMBL/GenBank/DDBJ databases">
        <authorList>
            <person name="Geib S."/>
        </authorList>
    </citation>
    <scope>NUCLEOTIDE SEQUENCE</scope>
</reference>
<evidence type="ECO:0000256" key="1">
    <source>
        <dbReference type="PROSITE-ProRule" id="PRU01263"/>
    </source>
</evidence>
<protein>
    <submittedName>
        <fullName evidence="4">Zinc finger protein hangover</fullName>
    </submittedName>
</protein>
<feature type="binding site" evidence="1">
    <location>
        <position position="8"/>
    </location>
    <ligand>
        <name>Zn(2+)</name>
        <dbReference type="ChEBI" id="CHEBI:29105"/>
    </ligand>
</feature>
<feature type="binding site" evidence="1">
    <location>
        <position position="11"/>
    </location>
    <ligand>
        <name>Zn(2+)</name>
        <dbReference type="ChEBI" id="CHEBI:29105"/>
    </ligand>
</feature>
<dbReference type="SMART" id="SM00868">
    <property type="entry name" value="zf-AD"/>
    <property type="match status" value="1"/>
</dbReference>
<name>A0A0A1X1F9_ZEUCU</name>
<gene>
    <name evidence="4" type="primary">hang_0</name>
    <name evidence="4" type="ORF">g.55159</name>
</gene>
<feature type="compositionally biased region" description="Low complexity" evidence="2">
    <location>
        <begin position="572"/>
        <end position="587"/>
    </location>
</feature>
<dbReference type="GO" id="GO:0005634">
    <property type="term" value="C:nucleus"/>
    <property type="evidence" value="ECO:0007669"/>
    <property type="project" value="InterPro"/>
</dbReference>
<feature type="domain" description="ZAD" evidence="3">
    <location>
        <begin position="6"/>
        <end position="91"/>
    </location>
</feature>
<dbReference type="PROSITE" id="PS00028">
    <property type="entry name" value="ZINC_FINGER_C2H2_1"/>
    <property type="match status" value="1"/>
</dbReference>
<dbReference type="SUPFAM" id="SSF57716">
    <property type="entry name" value="Glucocorticoid receptor-like (DNA-binding domain)"/>
    <property type="match status" value="1"/>
</dbReference>
<proteinExistence type="predicted"/>
<dbReference type="PROSITE" id="PS51915">
    <property type="entry name" value="ZAD"/>
    <property type="match status" value="1"/>
</dbReference>
<dbReference type="InterPro" id="IPR013087">
    <property type="entry name" value="Znf_C2H2_type"/>
</dbReference>
<keyword evidence="1" id="KW-0863">Zinc-finger</keyword>